<protein>
    <submittedName>
        <fullName evidence="2">Uncharacterized protein</fullName>
    </submittedName>
</protein>
<dbReference type="AlphaFoldDB" id="A0AA87ZUS2"/>
<dbReference type="EMBL" id="BTGU01000018">
    <property type="protein sequence ID" value="GMN44129.1"/>
    <property type="molecule type" value="Genomic_DNA"/>
</dbReference>
<sequence length="85" mass="8902">MDGAGGPCKSKVLEGFHGNYQHFNVSELPCSSVPPSNTRHPAGGGGGGVAVSDHVPQYMGNENPPVMVAPVRHDHNGSHIYIVRS</sequence>
<proteinExistence type="predicted"/>
<comment type="caution">
    <text evidence="2">The sequence shown here is derived from an EMBL/GenBank/DDBJ whole genome shotgun (WGS) entry which is preliminary data.</text>
</comment>
<feature type="region of interest" description="Disordered" evidence="1">
    <location>
        <begin position="30"/>
        <end position="72"/>
    </location>
</feature>
<dbReference type="Proteomes" id="UP001187192">
    <property type="component" value="Unassembled WGS sequence"/>
</dbReference>
<gene>
    <name evidence="2" type="ORF">TIFTF001_013332</name>
</gene>
<evidence type="ECO:0000256" key="1">
    <source>
        <dbReference type="SAM" id="MobiDB-lite"/>
    </source>
</evidence>
<reference evidence="2" key="1">
    <citation type="submission" date="2023-07" db="EMBL/GenBank/DDBJ databases">
        <title>draft genome sequence of fig (Ficus carica).</title>
        <authorList>
            <person name="Takahashi T."/>
            <person name="Nishimura K."/>
        </authorList>
    </citation>
    <scope>NUCLEOTIDE SEQUENCE</scope>
</reference>
<evidence type="ECO:0000313" key="2">
    <source>
        <dbReference type="EMBL" id="GMN44129.1"/>
    </source>
</evidence>
<name>A0AA87ZUS2_FICCA</name>
<evidence type="ECO:0000313" key="3">
    <source>
        <dbReference type="Proteomes" id="UP001187192"/>
    </source>
</evidence>
<accession>A0AA87ZUS2</accession>
<keyword evidence="3" id="KW-1185">Reference proteome</keyword>
<organism evidence="2 3">
    <name type="scientific">Ficus carica</name>
    <name type="common">Common fig</name>
    <dbReference type="NCBI Taxonomy" id="3494"/>
    <lineage>
        <taxon>Eukaryota</taxon>
        <taxon>Viridiplantae</taxon>
        <taxon>Streptophyta</taxon>
        <taxon>Embryophyta</taxon>
        <taxon>Tracheophyta</taxon>
        <taxon>Spermatophyta</taxon>
        <taxon>Magnoliopsida</taxon>
        <taxon>eudicotyledons</taxon>
        <taxon>Gunneridae</taxon>
        <taxon>Pentapetalae</taxon>
        <taxon>rosids</taxon>
        <taxon>fabids</taxon>
        <taxon>Rosales</taxon>
        <taxon>Moraceae</taxon>
        <taxon>Ficeae</taxon>
        <taxon>Ficus</taxon>
    </lineage>
</organism>